<dbReference type="GO" id="GO:0006508">
    <property type="term" value="P:proteolysis"/>
    <property type="evidence" value="ECO:0007669"/>
    <property type="project" value="InterPro"/>
</dbReference>
<reference evidence="1" key="1">
    <citation type="submission" date="2021-02" db="EMBL/GenBank/DDBJ databases">
        <authorList>
            <person name="Nowell W R."/>
        </authorList>
    </citation>
    <scope>NUCLEOTIDE SEQUENCE</scope>
</reference>
<comment type="caution">
    <text evidence="1">The sequence shown here is derived from an EMBL/GenBank/DDBJ whole genome shotgun (WGS) entry which is preliminary data.</text>
</comment>
<evidence type="ECO:0000313" key="1">
    <source>
        <dbReference type="EMBL" id="CAF1593408.1"/>
    </source>
</evidence>
<evidence type="ECO:0000313" key="3">
    <source>
        <dbReference type="Proteomes" id="UP000663832"/>
    </source>
</evidence>
<gene>
    <name evidence="1" type="ORF">BJG266_LOCUS49841</name>
    <name evidence="2" type="ORF">QVE165_LOCUS66935</name>
</gene>
<dbReference type="EMBL" id="CAJNOI010007943">
    <property type="protein sequence ID" value="CAF1593408.1"/>
    <property type="molecule type" value="Genomic_DNA"/>
</dbReference>
<dbReference type="Proteomes" id="UP000663832">
    <property type="component" value="Unassembled WGS sequence"/>
</dbReference>
<proteinExistence type="predicted"/>
<keyword evidence="3" id="KW-1185">Reference proteome</keyword>
<dbReference type="PROSITE" id="PS00141">
    <property type="entry name" value="ASP_PROTEASE"/>
    <property type="match status" value="1"/>
</dbReference>
<protein>
    <recommendedName>
        <fullName evidence="5">Retrotransposon gag domain-containing protein</fullName>
    </recommendedName>
</protein>
<feature type="non-terminal residue" evidence="1">
    <location>
        <position position="361"/>
    </location>
</feature>
<evidence type="ECO:0000313" key="2">
    <source>
        <dbReference type="EMBL" id="CAF1679837.1"/>
    </source>
</evidence>
<evidence type="ECO:0000313" key="4">
    <source>
        <dbReference type="Proteomes" id="UP000663877"/>
    </source>
</evidence>
<sequence>GADYEDVVKWLSDVKEVFTRTQLQPSNRYIAVQSYLTDSAEKWFRHNKSNILDWSTFKIELVKVYNPSLHQLLLKMEQRVQLSTECVMDYYCDKIYLCSQVDPDMSFPMIIHYLTKGLKPSLIAHVIHRNPTTPNAFRVFAQDEEKILLTLNGFSYATPTEHYTYPNDNIDMDHQVNIIKRPVNLNNQSVNWQHYQSAPQPLMNVPTTASSSSFYRPSSATSRQCYACHDGGTSTIKKKPSHSSSSSIYVPFNHVPTTILVDTGAAISLIHHQILSNMQHTPIIPCSLKEVHTANCGFIALISIVKLDVQIHHIHTQADAYVTHDLICPLILGRDWIQNNYVNINFYTNRIYLFNGLASTA</sequence>
<dbReference type="Proteomes" id="UP000663877">
    <property type="component" value="Unassembled WGS sequence"/>
</dbReference>
<dbReference type="InterPro" id="IPR021109">
    <property type="entry name" value="Peptidase_aspartic_dom_sf"/>
</dbReference>
<organism evidence="1 4">
    <name type="scientific">Adineta steineri</name>
    <dbReference type="NCBI Taxonomy" id="433720"/>
    <lineage>
        <taxon>Eukaryota</taxon>
        <taxon>Metazoa</taxon>
        <taxon>Spiralia</taxon>
        <taxon>Gnathifera</taxon>
        <taxon>Rotifera</taxon>
        <taxon>Eurotatoria</taxon>
        <taxon>Bdelloidea</taxon>
        <taxon>Adinetida</taxon>
        <taxon>Adinetidae</taxon>
        <taxon>Adineta</taxon>
    </lineage>
</organism>
<dbReference type="GO" id="GO:0004190">
    <property type="term" value="F:aspartic-type endopeptidase activity"/>
    <property type="evidence" value="ECO:0007669"/>
    <property type="project" value="InterPro"/>
</dbReference>
<dbReference type="AlphaFoldDB" id="A0A816A5W4"/>
<dbReference type="PANTHER" id="PTHR33194">
    <property type="entry name" value="ZINC KNUCKLE DOMAINCONTAINING PROTEIN"/>
    <property type="match status" value="1"/>
</dbReference>
<dbReference type="SUPFAM" id="SSF50630">
    <property type="entry name" value="Acid proteases"/>
    <property type="match status" value="1"/>
</dbReference>
<dbReference type="Pfam" id="PF08284">
    <property type="entry name" value="RVP_2"/>
    <property type="match status" value="1"/>
</dbReference>
<accession>A0A816A5W4</accession>
<evidence type="ECO:0008006" key="5">
    <source>
        <dbReference type="Google" id="ProtNLM"/>
    </source>
</evidence>
<dbReference type="CDD" id="cd00303">
    <property type="entry name" value="retropepsin_like"/>
    <property type="match status" value="1"/>
</dbReference>
<dbReference type="PANTHER" id="PTHR33194:SF4">
    <property type="entry name" value="CCHC-TYPE DOMAIN-CONTAINING PROTEIN"/>
    <property type="match status" value="1"/>
</dbReference>
<feature type="non-terminal residue" evidence="1">
    <location>
        <position position="1"/>
    </location>
</feature>
<dbReference type="EMBL" id="CAJNOM010008391">
    <property type="protein sequence ID" value="CAF1679837.1"/>
    <property type="molecule type" value="Genomic_DNA"/>
</dbReference>
<name>A0A816A5W4_9BILA</name>
<dbReference type="InterPro" id="IPR001969">
    <property type="entry name" value="Aspartic_peptidase_AS"/>
</dbReference>
<dbReference type="Gene3D" id="2.40.70.10">
    <property type="entry name" value="Acid Proteases"/>
    <property type="match status" value="1"/>
</dbReference>